<sequence length="297" mass="33746">MILSASEHDTLLALPDTQDDLIRYYTFNESDLSLIRQRRGDANRLGFAVQLCLLRYPGYALASDSVLPDPVIEWVARQVQAAPDSWAKYGERDATRREHAQELRTYLGLLPFGLSDFRALVHELTDLAQQTDKSLLLAGQALESLRQQRRILPSLTVIDRACSEAVARANRRIYRTLIKPLNQSHRNKLDELLTLKAGSNSTWPIKGVIWRRRPRFIASCGPQVNNSVEGAVSVPDDMRHRRHMQPKRRIRCGRGTLRIRARTAWPWPCGSWAGLNARYLSWTGCKVSSCVVACMQD</sequence>
<dbReference type="AlphaFoldDB" id="A0A2V0QLU9"/>
<organism evidence="2 3">
    <name type="scientific">Pseudomonas syringae pv. actinidiae</name>
    <dbReference type="NCBI Taxonomy" id="103796"/>
    <lineage>
        <taxon>Bacteria</taxon>
        <taxon>Pseudomonadati</taxon>
        <taxon>Pseudomonadota</taxon>
        <taxon>Gammaproteobacteria</taxon>
        <taxon>Pseudomonadales</taxon>
        <taxon>Pseudomonadaceae</taxon>
        <taxon>Pseudomonas</taxon>
        <taxon>Pseudomonas syringae</taxon>
    </lineage>
</organism>
<dbReference type="InterPro" id="IPR025296">
    <property type="entry name" value="DUF4158"/>
</dbReference>
<evidence type="ECO:0000313" key="2">
    <source>
        <dbReference type="EMBL" id="GBH13874.1"/>
    </source>
</evidence>
<accession>A0A2V0QLU9</accession>
<evidence type="ECO:0000259" key="1">
    <source>
        <dbReference type="Pfam" id="PF13700"/>
    </source>
</evidence>
<dbReference type="Proteomes" id="UP000247480">
    <property type="component" value="Unassembled WGS sequence"/>
</dbReference>
<comment type="caution">
    <text evidence="2">The sequence shown here is derived from an EMBL/GenBank/DDBJ whole genome shotgun (WGS) entry which is preliminary data.</text>
</comment>
<name>A0A2V0QLU9_PSESF</name>
<protein>
    <submittedName>
        <fullName evidence="2">Transposase and inactivated derivatives</fullName>
    </submittedName>
</protein>
<evidence type="ECO:0000313" key="3">
    <source>
        <dbReference type="Proteomes" id="UP000247480"/>
    </source>
</evidence>
<reference evidence="2 3" key="1">
    <citation type="submission" date="2018-04" db="EMBL/GenBank/DDBJ databases">
        <title>Draft genome sequence of Pseudomonas syringae pv. actinidiae biovar 1 strains isolated from kiwifruit in Kagawa prefecture.</title>
        <authorList>
            <person name="Tabuchi M."/>
            <person name="Saito M."/>
            <person name="Fujiwara S."/>
            <person name="Sasa N."/>
            <person name="Akimitsu K."/>
            <person name="Gomi K."/>
            <person name="Konishi-Sugita S."/>
            <person name="Hamano K."/>
            <person name="Kataoka I."/>
        </authorList>
    </citation>
    <scope>NUCLEOTIDE SEQUENCE [LARGE SCALE GENOMIC DNA]</scope>
    <source>
        <strain evidence="2 3">MAFF212206</strain>
    </source>
</reference>
<proteinExistence type="predicted"/>
<dbReference type="EMBL" id="BGJZ01000394">
    <property type="protein sequence ID" value="GBH13874.1"/>
    <property type="molecule type" value="Genomic_DNA"/>
</dbReference>
<feature type="domain" description="DUF4158" evidence="1">
    <location>
        <begin position="2"/>
        <end position="165"/>
    </location>
</feature>
<dbReference type="Pfam" id="PF13700">
    <property type="entry name" value="DUF4158"/>
    <property type="match status" value="1"/>
</dbReference>
<gene>
    <name evidence="2" type="ORF">KPSA1_07368</name>
</gene>